<feature type="transmembrane region" description="Helical" evidence="10">
    <location>
        <begin position="193"/>
        <end position="212"/>
    </location>
</feature>
<dbReference type="EMBL" id="CP002582">
    <property type="protein sequence ID" value="ADZ82206.1"/>
    <property type="molecule type" value="Genomic_DNA"/>
</dbReference>
<feature type="transmembrane region" description="Helical" evidence="10">
    <location>
        <begin position="44"/>
        <end position="61"/>
    </location>
</feature>
<evidence type="ECO:0000256" key="7">
    <source>
        <dbReference type="ARBA" id="ARBA00022989"/>
    </source>
</evidence>
<proteinExistence type="inferred from homology"/>
<dbReference type="GO" id="GO:1903806">
    <property type="term" value="P:L-isoleucine import across plasma membrane"/>
    <property type="evidence" value="ECO:0007669"/>
    <property type="project" value="TreeGrafter"/>
</dbReference>
<evidence type="ECO:0000256" key="8">
    <source>
        <dbReference type="ARBA" id="ARBA00023136"/>
    </source>
</evidence>
<gene>
    <name evidence="11" type="ordered locus">Clole_0465</name>
</gene>
<keyword evidence="3" id="KW-1003">Cell membrane</keyword>
<dbReference type="Gene3D" id="1.10.3470.10">
    <property type="entry name" value="ABC transporter involved in vitamin B12 uptake, BtuC"/>
    <property type="match status" value="1"/>
</dbReference>
<dbReference type="GO" id="GO:0015808">
    <property type="term" value="P:L-alanine transport"/>
    <property type="evidence" value="ECO:0007669"/>
    <property type="project" value="TreeGrafter"/>
</dbReference>
<keyword evidence="4" id="KW-0997">Cell inner membrane</keyword>
<dbReference type="InterPro" id="IPR001851">
    <property type="entry name" value="ABC_transp_permease"/>
</dbReference>
<evidence type="ECO:0000256" key="10">
    <source>
        <dbReference type="SAM" id="Phobius"/>
    </source>
</evidence>
<dbReference type="GO" id="GO:0015188">
    <property type="term" value="F:L-isoleucine transmembrane transporter activity"/>
    <property type="evidence" value="ECO:0007669"/>
    <property type="project" value="TreeGrafter"/>
</dbReference>
<dbReference type="KEGG" id="cle:Clole_0465"/>
<feature type="transmembrane region" description="Helical" evidence="10">
    <location>
        <begin position="247"/>
        <end position="267"/>
    </location>
</feature>
<evidence type="ECO:0000256" key="1">
    <source>
        <dbReference type="ARBA" id="ARBA00004651"/>
    </source>
</evidence>
<dbReference type="HOGENOM" id="CLU_039929_3_0_9"/>
<dbReference type="InterPro" id="IPR037294">
    <property type="entry name" value="ABC_BtuC-like"/>
</dbReference>
<feature type="transmembrane region" description="Helical" evidence="10">
    <location>
        <begin position="224"/>
        <end position="240"/>
    </location>
</feature>
<evidence type="ECO:0000256" key="6">
    <source>
        <dbReference type="ARBA" id="ARBA00022970"/>
    </source>
</evidence>
<dbReference type="GO" id="GO:0005304">
    <property type="term" value="F:L-valine transmembrane transporter activity"/>
    <property type="evidence" value="ECO:0007669"/>
    <property type="project" value="TreeGrafter"/>
</dbReference>
<protein>
    <submittedName>
        <fullName evidence="11">ABC-type transporter, integral membrane subunit</fullName>
    </submittedName>
</protein>
<dbReference type="GO" id="GO:0042941">
    <property type="term" value="P:D-alanine transmembrane transport"/>
    <property type="evidence" value="ECO:0007669"/>
    <property type="project" value="TreeGrafter"/>
</dbReference>
<evidence type="ECO:0000313" key="11">
    <source>
        <dbReference type="EMBL" id="ADZ82206.1"/>
    </source>
</evidence>
<dbReference type="PANTHER" id="PTHR11795:SF371">
    <property type="entry name" value="HIGH-AFFINITY BRANCHED-CHAIN AMINO ACID TRANSPORT SYSTEM PERMEASE PROTEIN LIVH"/>
    <property type="match status" value="1"/>
</dbReference>
<keyword evidence="5 10" id="KW-0812">Transmembrane</keyword>
<feature type="transmembrane region" description="Helical" evidence="10">
    <location>
        <begin position="140"/>
        <end position="164"/>
    </location>
</feature>
<evidence type="ECO:0000313" key="12">
    <source>
        <dbReference type="Proteomes" id="UP000008467"/>
    </source>
</evidence>
<dbReference type="eggNOG" id="COG0559">
    <property type="taxonomic scope" value="Bacteria"/>
</dbReference>
<keyword evidence="7 10" id="KW-1133">Transmembrane helix</keyword>
<comment type="similarity">
    <text evidence="9">Belongs to the binding-protein-dependent transport system permease family. LivHM subfamily.</text>
</comment>
<feature type="transmembrane region" description="Helical" evidence="10">
    <location>
        <begin position="16"/>
        <end position="37"/>
    </location>
</feature>
<sequence>MTLEIFLQQLVNGLTLGSLFALVAIGYTMVYGILRLINFAHGDIFMMAMYIAFFSISIFSVPWYISFILVIALTALLGIATEKVAYKPLREQGAPSISLLISSIGASYLMENLATVLFTGRPKNFPQIPFFTDMITVGGIHIQRLAIMVPIITLVLLLALLYLINHTKTGMAMRAVSKDVETARLMGISVNKVITATFGIGSALAAVGAIMWGMKYLQIKPDVGVMPGMKCFIAAVIGGIGNIKGAVVGGLLLGLIEVLIVAFIPSLTGYRDAFSFILLIIILLVRPNGLIGEKIAEKV</sequence>
<evidence type="ECO:0000256" key="9">
    <source>
        <dbReference type="ARBA" id="ARBA00037998"/>
    </source>
</evidence>
<dbReference type="Proteomes" id="UP000008467">
    <property type="component" value="Chromosome"/>
</dbReference>
<keyword evidence="6" id="KW-0029">Amino-acid transport</keyword>
<dbReference type="CDD" id="cd06582">
    <property type="entry name" value="TM_PBP1_LivH_like"/>
    <property type="match status" value="1"/>
</dbReference>
<dbReference type="Pfam" id="PF02653">
    <property type="entry name" value="BPD_transp_2"/>
    <property type="match status" value="1"/>
</dbReference>
<dbReference type="GO" id="GO:0015192">
    <property type="term" value="F:L-phenylalanine transmembrane transporter activity"/>
    <property type="evidence" value="ECO:0007669"/>
    <property type="project" value="TreeGrafter"/>
</dbReference>
<dbReference type="GO" id="GO:0015190">
    <property type="term" value="F:L-leucine transmembrane transporter activity"/>
    <property type="evidence" value="ECO:0007669"/>
    <property type="project" value="TreeGrafter"/>
</dbReference>
<dbReference type="InterPro" id="IPR052157">
    <property type="entry name" value="BCAA_transport_permease"/>
</dbReference>
<evidence type="ECO:0000256" key="2">
    <source>
        <dbReference type="ARBA" id="ARBA00022448"/>
    </source>
</evidence>
<dbReference type="GO" id="GO:0005886">
    <property type="term" value="C:plasma membrane"/>
    <property type="evidence" value="ECO:0007669"/>
    <property type="project" value="UniProtKB-SubCell"/>
</dbReference>
<dbReference type="RefSeq" id="WP_013655507.1">
    <property type="nucleotide sequence ID" value="NC_015275.1"/>
</dbReference>
<name>F2JLB8_CELLD</name>
<dbReference type="PANTHER" id="PTHR11795">
    <property type="entry name" value="BRANCHED-CHAIN AMINO ACID TRANSPORT SYSTEM PERMEASE PROTEIN LIVH"/>
    <property type="match status" value="1"/>
</dbReference>
<keyword evidence="2" id="KW-0813">Transport</keyword>
<keyword evidence="12" id="KW-1185">Reference proteome</keyword>
<comment type="subcellular location">
    <subcellularLocation>
        <location evidence="1">Cell membrane</location>
        <topology evidence="1">Multi-pass membrane protein</topology>
    </subcellularLocation>
</comment>
<organism evidence="11 12">
    <name type="scientific">Cellulosilyticum lentocellum (strain ATCC 49066 / DSM 5427 / NCIMB 11756 / RHM5)</name>
    <name type="common">Clostridium lentocellum</name>
    <dbReference type="NCBI Taxonomy" id="642492"/>
    <lineage>
        <taxon>Bacteria</taxon>
        <taxon>Bacillati</taxon>
        <taxon>Bacillota</taxon>
        <taxon>Clostridia</taxon>
        <taxon>Lachnospirales</taxon>
        <taxon>Cellulosilyticaceae</taxon>
        <taxon>Cellulosilyticum</taxon>
    </lineage>
</organism>
<dbReference type="AlphaFoldDB" id="F2JLB8"/>
<evidence type="ECO:0000256" key="4">
    <source>
        <dbReference type="ARBA" id="ARBA00022519"/>
    </source>
</evidence>
<evidence type="ECO:0000256" key="5">
    <source>
        <dbReference type="ARBA" id="ARBA00022692"/>
    </source>
</evidence>
<reference evidence="11 12" key="1">
    <citation type="journal article" date="2011" name="J. Bacteriol.">
        <title>Complete genome sequence of the cellulose-degrading bacterium Cellulosilyticum lentocellum.</title>
        <authorList>
            <consortium name="US DOE Joint Genome Institute"/>
            <person name="Miller D.A."/>
            <person name="Suen G."/>
            <person name="Bruce D."/>
            <person name="Copeland A."/>
            <person name="Cheng J.F."/>
            <person name="Detter C."/>
            <person name="Goodwin L.A."/>
            <person name="Han C.S."/>
            <person name="Hauser L.J."/>
            <person name="Land M.L."/>
            <person name="Lapidus A."/>
            <person name="Lucas S."/>
            <person name="Meincke L."/>
            <person name="Pitluck S."/>
            <person name="Tapia R."/>
            <person name="Teshima H."/>
            <person name="Woyke T."/>
            <person name="Fox B.G."/>
            <person name="Angert E.R."/>
            <person name="Currie C.R."/>
        </authorList>
    </citation>
    <scope>NUCLEOTIDE SEQUENCE [LARGE SCALE GENOMIC DNA]</scope>
    <source>
        <strain evidence="12">ATCC 49066 / DSM 5427 / NCIMB 11756 / RHM5</strain>
    </source>
</reference>
<evidence type="ECO:0000256" key="3">
    <source>
        <dbReference type="ARBA" id="ARBA00022475"/>
    </source>
</evidence>
<keyword evidence="8 10" id="KW-0472">Membrane</keyword>
<accession>F2JLB8</accession>
<dbReference type="STRING" id="642492.Clole_0465"/>
<feature type="transmembrane region" description="Helical" evidence="10">
    <location>
        <begin position="273"/>
        <end position="291"/>
    </location>
</feature>